<feature type="non-terminal residue" evidence="3">
    <location>
        <position position="287"/>
    </location>
</feature>
<feature type="domain" description="Recombinase" evidence="2">
    <location>
        <begin position="183"/>
        <end position="287"/>
    </location>
</feature>
<dbReference type="Gene3D" id="3.40.50.1390">
    <property type="entry name" value="Resolvase, N-terminal catalytic domain"/>
    <property type="match status" value="1"/>
</dbReference>
<dbReference type="RefSeq" id="WP_035380668.1">
    <property type="nucleotide sequence ID" value="NZ_AZQP01000034.1"/>
</dbReference>
<proteinExistence type="predicted"/>
<dbReference type="PANTHER" id="PTHR30461:SF23">
    <property type="entry name" value="DNA RECOMBINASE-RELATED"/>
    <property type="match status" value="1"/>
</dbReference>
<dbReference type="GO" id="GO:0003677">
    <property type="term" value="F:DNA binding"/>
    <property type="evidence" value="ECO:0007669"/>
    <property type="project" value="InterPro"/>
</dbReference>
<dbReference type="CDD" id="cd00338">
    <property type="entry name" value="Ser_Recombinase"/>
    <property type="match status" value="1"/>
</dbReference>
<evidence type="ECO:0000313" key="4">
    <source>
        <dbReference type="Proteomes" id="UP000019681"/>
    </source>
</evidence>
<dbReference type="SMART" id="SM00857">
    <property type="entry name" value="Resolvase"/>
    <property type="match status" value="1"/>
</dbReference>
<dbReference type="SUPFAM" id="SSF53041">
    <property type="entry name" value="Resolvase-like"/>
    <property type="match status" value="1"/>
</dbReference>
<dbReference type="PROSITE" id="PS51737">
    <property type="entry name" value="RECOMBINASE_DNA_BIND"/>
    <property type="match status" value="1"/>
</dbReference>
<dbReference type="Proteomes" id="UP000019681">
    <property type="component" value="Unassembled WGS sequence"/>
</dbReference>
<feature type="domain" description="Resolvase/invertase-type recombinase catalytic" evidence="1">
    <location>
        <begin position="26"/>
        <end position="174"/>
    </location>
</feature>
<dbReference type="InterPro" id="IPR038109">
    <property type="entry name" value="DNA_bind_recomb_sf"/>
</dbReference>
<dbReference type="InterPro" id="IPR011109">
    <property type="entry name" value="DNA_bind_recombinase_dom"/>
</dbReference>
<reference evidence="3 4" key="1">
    <citation type="journal article" date="2014" name="Genome Announc.">
        <title>Draft Genome Sequence of Fervidicella metallireducens Strain AeBT, an Iron-Reducing Thermoanaerobe from the Great Artesian Basin.</title>
        <authorList>
            <person name="Patel B.K."/>
        </authorList>
    </citation>
    <scope>NUCLEOTIDE SEQUENCE [LARGE SCALE GENOMIC DNA]</scope>
    <source>
        <strain evidence="3 4">AeB</strain>
    </source>
</reference>
<sequence length="287" mass="32966">MAKVSVIPTRQQVQVIDGVSRERKKRVCAYCRVSTDTEEQLTSYEAQVTYYENYIRSKPEYEFAGIFAGEGITGTNTKHRVEFDRMIEAALAGQFDMIITKSISRFARNTLDCLKYVRLLKEKGIWVYFEKENIDTLDSKGEVFLTILSSLAQDESRNISENSRLGIVRRFQQGKVRVNPKRFLGYDKDENGELIINEQEAAVVRRIYDEYLGGLGYKSIALKLEAEGIRNGSGKVKWHDSNIKQILTNEKYMGDALLQKTITLDFLTHKRVKNKGGAQQYYVEDSH</sequence>
<dbReference type="OrthoDB" id="9769353at2"/>
<name>A0A017RTZ7_9CLOT</name>
<dbReference type="InterPro" id="IPR036162">
    <property type="entry name" value="Resolvase-like_N_sf"/>
</dbReference>
<accession>A0A017RTZ7</accession>
<dbReference type="PROSITE" id="PS51736">
    <property type="entry name" value="RECOMBINASES_3"/>
    <property type="match status" value="1"/>
</dbReference>
<evidence type="ECO:0000259" key="1">
    <source>
        <dbReference type="PROSITE" id="PS51736"/>
    </source>
</evidence>
<evidence type="ECO:0000313" key="3">
    <source>
        <dbReference type="EMBL" id="EYE87919.1"/>
    </source>
</evidence>
<dbReference type="EMBL" id="AZQP01000034">
    <property type="protein sequence ID" value="EYE87919.1"/>
    <property type="molecule type" value="Genomic_DNA"/>
</dbReference>
<dbReference type="STRING" id="1403537.Q428_10860"/>
<organism evidence="3 4">
    <name type="scientific">Fervidicella metallireducens AeB</name>
    <dbReference type="NCBI Taxonomy" id="1403537"/>
    <lineage>
        <taxon>Bacteria</taxon>
        <taxon>Bacillati</taxon>
        <taxon>Bacillota</taxon>
        <taxon>Clostridia</taxon>
        <taxon>Eubacteriales</taxon>
        <taxon>Clostridiaceae</taxon>
        <taxon>Fervidicella</taxon>
    </lineage>
</organism>
<dbReference type="GO" id="GO:0000150">
    <property type="term" value="F:DNA strand exchange activity"/>
    <property type="evidence" value="ECO:0007669"/>
    <property type="project" value="InterPro"/>
</dbReference>
<dbReference type="AlphaFoldDB" id="A0A017RTZ7"/>
<evidence type="ECO:0000259" key="2">
    <source>
        <dbReference type="PROSITE" id="PS51737"/>
    </source>
</evidence>
<dbReference type="InterPro" id="IPR006119">
    <property type="entry name" value="Resolv_N"/>
</dbReference>
<protein>
    <submittedName>
        <fullName evidence="3">Serine recombinase</fullName>
    </submittedName>
</protein>
<dbReference type="PANTHER" id="PTHR30461">
    <property type="entry name" value="DNA-INVERTASE FROM LAMBDOID PROPHAGE"/>
    <property type="match status" value="1"/>
</dbReference>
<dbReference type="Gene3D" id="3.90.1750.20">
    <property type="entry name" value="Putative Large Serine Recombinase, Chain B, Domain 2"/>
    <property type="match status" value="1"/>
</dbReference>
<dbReference type="Pfam" id="PF00239">
    <property type="entry name" value="Resolvase"/>
    <property type="match status" value="1"/>
</dbReference>
<comment type="caution">
    <text evidence="3">The sequence shown here is derived from an EMBL/GenBank/DDBJ whole genome shotgun (WGS) entry which is preliminary data.</text>
</comment>
<dbReference type="InterPro" id="IPR050639">
    <property type="entry name" value="SSR_resolvase"/>
</dbReference>
<keyword evidence="4" id="KW-1185">Reference proteome</keyword>
<dbReference type="Pfam" id="PF07508">
    <property type="entry name" value="Recombinase"/>
    <property type="match status" value="1"/>
</dbReference>
<gene>
    <name evidence="3" type="ORF">Q428_10860</name>
</gene>